<dbReference type="InterPro" id="IPR001849">
    <property type="entry name" value="PH_domain"/>
</dbReference>
<evidence type="ECO:0000313" key="5">
    <source>
        <dbReference type="Proteomes" id="UP000602510"/>
    </source>
</evidence>
<evidence type="ECO:0000313" key="4">
    <source>
        <dbReference type="EMBL" id="KAF4143531.1"/>
    </source>
</evidence>
<accession>A0A833SRP4</accession>
<dbReference type="EMBL" id="WSZM01000184">
    <property type="protein sequence ID" value="KAF4038852.1"/>
    <property type="molecule type" value="Genomic_DNA"/>
</dbReference>
<feature type="domain" description="PH" evidence="2">
    <location>
        <begin position="77"/>
        <end position="111"/>
    </location>
</feature>
<dbReference type="Proteomes" id="UP000704712">
    <property type="component" value="Unassembled WGS sequence"/>
</dbReference>
<proteinExistence type="predicted"/>
<sequence length="187" mass="20495">MTYGKVYVQSCSRLWFLSTVYLACTQQAKFAGSKHATQAIYSLVILRPRIAGGTMTIPLNFTVKFAKIRSRDVYYSTIRLTHGSSNKKLVLRASGPQEREQWVAAIAAALSVYRKADEHATLRALSQSDVKASTSASGPSQHTSTYPRRPSVSHATPASSLRRMVRRNLPAAMQLFISVGQMIASAG</sequence>
<name>A0A833SRP4_PHYIN</name>
<feature type="region of interest" description="Disordered" evidence="1">
    <location>
        <begin position="127"/>
        <end position="161"/>
    </location>
</feature>
<organism evidence="3 5">
    <name type="scientific">Phytophthora infestans</name>
    <name type="common">Potato late blight agent</name>
    <name type="synonym">Botrytis infestans</name>
    <dbReference type="NCBI Taxonomy" id="4787"/>
    <lineage>
        <taxon>Eukaryota</taxon>
        <taxon>Sar</taxon>
        <taxon>Stramenopiles</taxon>
        <taxon>Oomycota</taxon>
        <taxon>Peronosporomycetes</taxon>
        <taxon>Peronosporales</taxon>
        <taxon>Peronosporaceae</taxon>
        <taxon>Phytophthora</taxon>
    </lineage>
</organism>
<dbReference type="PROSITE" id="PS50003">
    <property type="entry name" value="PH_DOMAIN"/>
    <property type="match status" value="1"/>
</dbReference>
<comment type="caution">
    <text evidence="3">The sequence shown here is derived from an EMBL/GenBank/DDBJ whole genome shotgun (WGS) entry which is preliminary data.</text>
</comment>
<protein>
    <recommendedName>
        <fullName evidence="2">PH domain-containing protein</fullName>
    </recommendedName>
</protein>
<reference evidence="3" key="1">
    <citation type="submission" date="2020-04" db="EMBL/GenBank/DDBJ databases">
        <title>Hybrid Assembly of Korean Phytophthora infestans isolates.</title>
        <authorList>
            <person name="Prokchorchik M."/>
            <person name="Lee Y."/>
            <person name="Seo J."/>
            <person name="Cho J.-H."/>
            <person name="Park Y.-E."/>
            <person name="Jang D.-C."/>
            <person name="Im J.-S."/>
            <person name="Choi J.-G."/>
            <person name="Park H.-J."/>
            <person name="Lee G.-B."/>
            <person name="Lee Y.-G."/>
            <person name="Hong S.-Y."/>
            <person name="Cho K."/>
            <person name="Sohn K.H."/>
        </authorList>
    </citation>
    <scope>NUCLEOTIDE SEQUENCE</scope>
    <source>
        <strain evidence="3">KR_1_A1</strain>
        <strain evidence="4">KR_2_A2</strain>
    </source>
</reference>
<gene>
    <name evidence="3" type="ORF">GN244_ATG08832</name>
    <name evidence="4" type="ORF">GN958_ATG07264</name>
</gene>
<evidence type="ECO:0000259" key="2">
    <source>
        <dbReference type="PROSITE" id="PS50003"/>
    </source>
</evidence>
<feature type="compositionally biased region" description="Polar residues" evidence="1">
    <location>
        <begin position="127"/>
        <end position="146"/>
    </location>
</feature>
<evidence type="ECO:0000256" key="1">
    <source>
        <dbReference type="SAM" id="MobiDB-lite"/>
    </source>
</evidence>
<dbReference type="Proteomes" id="UP000602510">
    <property type="component" value="Unassembled WGS sequence"/>
</dbReference>
<evidence type="ECO:0000313" key="3">
    <source>
        <dbReference type="EMBL" id="KAF4038852.1"/>
    </source>
</evidence>
<dbReference type="AlphaFoldDB" id="A0A833SRP4"/>
<dbReference type="EMBL" id="JAACNO010001006">
    <property type="protein sequence ID" value="KAF4143531.1"/>
    <property type="molecule type" value="Genomic_DNA"/>
</dbReference>
<keyword evidence="5" id="KW-1185">Reference proteome</keyword>